<comment type="caution">
    <text evidence="7">The sequence shown here is derived from an EMBL/GenBank/DDBJ whole genome shotgun (WGS) entry which is preliminary data.</text>
</comment>
<accession>A0A0F9T7A7</accession>
<dbReference type="GO" id="GO:0046872">
    <property type="term" value="F:metal ion binding"/>
    <property type="evidence" value="ECO:0007669"/>
    <property type="project" value="UniProtKB-KW"/>
</dbReference>
<reference evidence="7" key="1">
    <citation type="journal article" date="2015" name="Nature">
        <title>Complex archaea that bridge the gap between prokaryotes and eukaryotes.</title>
        <authorList>
            <person name="Spang A."/>
            <person name="Saw J.H."/>
            <person name="Jorgensen S.L."/>
            <person name="Zaremba-Niedzwiedzka K."/>
            <person name="Martijn J."/>
            <person name="Lind A.E."/>
            <person name="van Eijk R."/>
            <person name="Schleper C."/>
            <person name="Guy L."/>
            <person name="Ettema T.J."/>
        </authorList>
    </citation>
    <scope>NUCLEOTIDE SEQUENCE</scope>
</reference>
<keyword evidence="4" id="KW-1015">Disulfide bond</keyword>
<dbReference type="EMBL" id="LAZR01000316">
    <property type="protein sequence ID" value="KKN75079.1"/>
    <property type="molecule type" value="Genomic_DNA"/>
</dbReference>
<feature type="region of interest" description="Disordered" evidence="6">
    <location>
        <begin position="1"/>
        <end position="23"/>
    </location>
</feature>
<organism evidence="7">
    <name type="scientific">marine sediment metagenome</name>
    <dbReference type="NCBI Taxonomy" id="412755"/>
    <lineage>
        <taxon>unclassified sequences</taxon>
        <taxon>metagenomes</taxon>
        <taxon>ecological metagenomes</taxon>
    </lineage>
</organism>
<evidence type="ECO:0000256" key="6">
    <source>
        <dbReference type="SAM" id="MobiDB-lite"/>
    </source>
</evidence>
<dbReference type="AlphaFoldDB" id="A0A0F9T7A7"/>
<keyword evidence="1" id="KW-0479">Metal-binding</keyword>
<evidence type="ECO:0000313" key="7">
    <source>
        <dbReference type="EMBL" id="KKN75079.1"/>
    </source>
</evidence>
<sequence length="156" mass="17576">MRDRHRFGTLKNPTGLPVRVDRGGNGHFGSRRSLWRDGELYRYNHKGQDNECVPGQDVRAPIYGKVQRIAYPHDPSKSPYSGLIIENPVYTIKMLYLAPLKDIVGKYIEALEVIGQAQDISLKYPGSGVTPHIHTEIVSISMDPDLYMEGQTLKPT</sequence>
<dbReference type="InterPro" id="IPR011055">
    <property type="entry name" value="Dup_hybrid_motif"/>
</dbReference>
<evidence type="ECO:0000256" key="4">
    <source>
        <dbReference type="ARBA" id="ARBA00023157"/>
    </source>
</evidence>
<dbReference type="PANTHER" id="PTHR11329:SF0">
    <property type="entry name" value="LEUKOCYTE CELL-DERIVED CHEMOTAXIN-2"/>
    <property type="match status" value="1"/>
</dbReference>
<proteinExistence type="inferred from homology"/>
<keyword evidence="2" id="KW-0732">Signal</keyword>
<comment type="similarity">
    <text evidence="5">Belongs to the LECT2/MIM-1 family.</text>
</comment>
<gene>
    <name evidence="7" type="ORF">LCGC14_0384530</name>
</gene>
<evidence type="ECO:0000256" key="2">
    <source>
        <dbReference type="ARBA" id="ARBA00022729"/>
    </source>
</evidence>
<protein>
    <recommendedName>
        <fullName evidence="8">Peptidase M23 domain-containing protein</fullName>
    </recommendedName>
</protein>
<dbReference type="PANTHER" id="PTHR11329">
    <property type="entry name" value="LEUKOCYTE CELL-DERIVED CHEMOTAXIN 2"/>
    <property type="match status" value="1"/>
</dbReference>
<dbReference type="Gene3D" id="2.70.70.10">
    <property type="entry name" value="Glucose Permease (Domain IIA)"/>
    <property type="match status" value="1"/>
</dbReference>
<dbReference type="InterPro" id="IPR008663">
    <property type="entry name" value="LECT2"/>
</dbReference>
<keyword evidence="3" id="KW-0862">Zinc</keyword>
<name>A0A0F9T7A7_9ZZZZ</name>
<evidence type="ECO:0000256" key="5">
    <source>
        <dbReference type="ARBA" id="ARBA00024361"/>
    </source>
</evidence>
<evidence type="ECO:0000256" key="3">
    <source>
        <dbReference type="ARBA" id="ARBA00022833"/>
    </source>
</evidence>
<evidence type="ECO:0000256" key="1">
    <source>
        <dbReference type="ARBA" id="ARBA00022723"/>
    </source>
</evidence>
<evidence type="ECO:0008006" key="8">
    <source>
        <dbReference type="Google" id="ProtNLM"/>
    </source>
</evidence>